<reference evidence="9" key="1">
    <citation type="submission" date="2025-08" db="UniProtKB">
        <authorList>
            <consortium name="Ensembl"/>
        </authorList>
    </citation>
    <scope>IDENTIFICATION</scope>
</reference>
<feature type="domain" description="Protein root UVB sensitive/RUS" evidence="7">
    <location>
        <begin position="79"/>
        <end position="289"/>
    </location>
</feature>
<comment type="subcellular location">
    <subcellularLocation>
        <location evidence="1">Membrane</location>
    </subcellularLocation>
</comment>
<keyword evidence="10" id="KW-1185">Reference proteome</keyword>
<organism evidence="9 10">
    <name type="scientific">Eptatretus burgeri</name>
    <name type="common">Inshore hagfish</name>
    <dbReference type="NCBI Taxonomy" id="7764"/>
    <lineage>
        <taxon>Eukaryota</taxon>
        <taxon>Metazoa</taxon>
        <taxon>Chordata</taxon>
        <taxon>Craniata</taxon>
        <taxon>Vertebrata</taxon>
        <taxon>Cyclostomata</taxon>
        <taxon>Myxini</taxon>
        <taxon>Myxiniformes</taxon>
        <taxon>Myxinidae</taxon>
        <taxon>Eptatretinae</taxon>
        <taxon>Eptatretus</taxon>
    </lineage>
</organism>
<evidence type="ECO:0000313" key="9">
    <source>
        <dbReference type="Ensembl" id="ENSEBUP00000004122.1"/>
    </source>
</evidence>
<feature type="transmembrane region" description="Helical" evidence="6">
    <location>
        <begin position="12"/>
        <end position="40"/>
    </location>
</feature>
<comment type="similarity">
    <text evidence="2">Belongs to the RUS1 family.</text>
</comment>
<feature type="domain" description="Root UVB sensitive protein C-terminal" evidence="8">
    <location>
        <begin position="292"/>
        <end position="433"/>
    </location>
</feature>
<proteinExistence type="inferred from homology"/>
<dbReference type="InterPro" id="IPR006968">
    <property type="entry name" value="RUS_fam"/>
</dbReference>
<dbReference type="GO" id="GO:0016020">
    <property type="term" value="C:membrane"/>
    <property type="evidence" value="ECO:0007669"/>
    <property type="project" value="UniProtKB-SubCell"/>
</dbReference>
<evidence type="ECO:0000259" key="7">
    <source>
        <dbReference type="Pfam" id="PF04884"/>
    </source>
</evidence>
<accession>A0A8C4NK28</accession>
<evidence type="ECO:0000256" key="4">
    <source>
        <dbReference type="ARBA" id="ARBA00022989"/>
    </source>
</evidence>
<dbReference type="PANTHER" id="PTHR12770">
    <property type="entry name" value="RUS1 FAMILY PROTEIN C16ORF58"/>
    <property type="match status" value="1"/>
</dbReference>
<evidence type="ECO:0000259" key="8">
    <source>
        <dbReference type="Pfam" id="PF24160"/>
    </source>
</evidence>
<evidence type="ECO:0000256" key="1">
    <source>
        <dbReference type="ARBA" id="ARBA00004370"/>
    </source>
</evidence>
<keyword evidence="4 6" id="KW-1133">Transmembrane helix</keyword>
<dbReference type="AlphaFoldDB" id="A0A8C4NK28"/>
<dbReference type="PANTHER" id="PTHR12770:SF31">
    <property type="entry name" value="RUS FAMILY MEMBER 1"/>
    <property type="match status" value="1"/>
</dbReference>
<name>A0A8C4NK28_EPTBU</name>
<keyword evidence="5 6" id="KW-0472">Membrane</keyword>
<keyword evidence="3 6" id="KW-0812">Transmembrane</keyword>
<dbReference type="Proteomes" id="UP000694388">
    <property type="component" value="Unplaced"/>
</dbReference>
<protein>
    <submittedName>
        <fullName evidence="9">Zgc:162613</fullName>
    </submittedName>
</protein>
<dbReference type="Pfam" id="PF04884">
    <property type="entry name" value="UVB_sens_prot"/>
    <property type="match status" value="1"/>
</dbReference>
<dbReference type="GeneTree" id="ENSGT00390000000050"/>
<dbReference type="Ensembl" id="ENSEBUT00000004540.1">
    <property type="protein sequence ID" value="ENSEBUP00000004122.1"/>
    <property type="gene ID" value="ENSEBUG00000002928.1"/>
</dbReference>
<evidence type="ECO:0000256" key="5">
    <source>
        <dbReference type="ARBA" id="ARBA00023136"/>
    </source>
</evidence>
<evidence type="ECO:0000256" key="6">
    <source>
        <dbReference type="SAM" id="Phobius"/>
    </source>
</evidence>
<dbReference type="InterPro" id="IPR055412">
    <property type="entry name" value="UVB_sens_C"/>
</dbReference>
<sequence length="445" mass="48476">MAILFMSTSEGICALFYFLNVYICFFFLSFCLLSCSFFKVTMVETIATESYGGYRKRCYQRDPDGTIQLDASSSSRLHLWDHLRAFCSGVSGSIALQGVLKEAGVGDSSASIAATTATWLLRNGVGMLGQIGFAWMKGSVLDCDAKKWRLAADVTNDFAIALEATIPLISPLPVLSTILFCFASLAKAMVGVAGAATRAALTLHQARRDNMADVAAKDGSQETLVNLFSLIISMLLTNLITNNTRISLLLLVLLSCVHLYANKCAVCCLVMPSLNQARLRLLLEHFLDTRSVASPSAINSKEPVWPPWTSGIEICLGAPLCEVISSITDLQRARGALNPHYLIAPPALGKVRVVLHPQASAQDIVQASVQAHLLVAHCERTRSVDRQKEGWQLVEQSGSEARAIWSDLSHGLEFQGWRLGASLLHADEWRAQWDTKLIGTADKAE</sequence>
<evidence type="ECO:0000256" key="3">
    <source>
        <dbReference type="ARBA" id="ARBA00022692"/>
    </source>
</evidence>
<dbReference type="InterPro" id="IPR054549">
    <property type="entry name" value="UVB_sens_RUS_dom"/>
</dbReference>
<evidence type="ECO:0000256" key="2">
    <source>
        <dbReference type="ARBA" id="ARBA00007558"/>
    </source>
</evidence>
<dbReference type="Pfam" id="PF24160">
    <property type="entry name" value="UVB_sens_C"/>
    <property type="match status" value="1"/>
</dbReference>
<reference evidence="9" key="2">
    <citation type="submission" date="2025-09" db="UniProtKB">
        <authorList>
            <consortium name="Ensembl"/>
        </authorList>
    </citation>
    <scope>IDENTIFICATION</scope>
</reference>
<evidence type="ECO:0000313" key="10">
    <source>
        <dbReference type="Proteomes" id="UP000694388"/>
    </source>
</evidence>